<dbReference type="OrthoDB" id="2861623at2759"/>
<organism evidence="1 2">
    <name type="scientific">Mycena venus</name>
    <dbReference type="NCBI Taxonomy" id="2733690"/>
    <lineage>
        <taxon>Eukaryota</taxon>
        <taxon>Fungi</taxon>
        <taxon>Dikarya</taxon>
        <taxon>Basidiomycota</taxon>
        <taxon>Agaricomycotina</taxon>
        <taxon>Agaricomycetes</taxon>
        <taxon>Agaricomycetidae</taxon>
        <taxon>Agaricales</taxon>
        <taxon>Marasmiineae</taxon>
        <taxon>Mycenaceae</taxon>
        <taxon>Mycena</taxon>
    </lineage>
</organism>
<dbReference type="InterPro" id="IPR008949">
    <property type="entry name" value="Isoprenoid_synthase_dom_sf"/>
</dbReference>
<protein>
    <submittedName>
        <fullName evidence="1">Uncharacterized protein</fullName>
    </submittedName>
</protein>
<dbReference type="AlphaFoldDB" id="A0A8H6U305"/>
<accession>A0A8H6U305</accession>
<keyword evidence="2" id="KW-1185">Reference proteome</keyword>
<gene>
    <name evidence="1" type="ORF">MVEN_02609200</name>
</gene>
<dbReference type="SUPFAM" id="SSF48576">
    <property type="entry name" value="Terpenoid synthases"/>
    <property type="match status" value="1"/>
</dbReference>
<comment type="caution">
    <text evidence="1">The sequence shown here is derived from an EMBL/GenBank/DDBJ whole genome shotgun (WGS) entry which is preliminary data.</text>
</comment>
<sequence>MDFRRDLSGIPMMFDLIEMTEGLKVPLGDAAWDGLRTSATNIIALSTFIGNQFNVVSIIRSHQGLSVQASIKYAFSLVDHSFQKILSTESTLLSQEPVPCQTTSTWTWNPLNRRQPSEPTLAHVPLTSDSTFYLRGLKNCIVGTLNWSYETEVYFGPKGDEVRQSGWVFLKGKEGGWSMLKTSVQKFTAQVAMAPFVIRITVFLFLQRISLLDDFCPPSPWIHAFFVLQAVRILTPFDFSDLIRCPMFQEICVRDFPLKLAFFGSNNAVEEPQASLALSGEHRCLAKLLAFSAAYRIYFPIAHWLRLTAISRGTCAVGSLVSPIWLLSVSRLTRRFSWTASIS</sequence>
<name>A0A8H6U305_9AGAR</name>
<evidence type="ECO:0000313" key="1">
    <source>
        <dbReference type="EMBL" id="KAF7326560.1"/>
    </source>
</evidence>
<dbReference type="Gene3D" id="1.10.600.10">
    <property type="entry name" value="Farnesyl Diphosphate Synthase"/>
    <property type="match status" value="1"/>
</dbReference>
<evidence type="ECO:0000313" key="2">
    <source>
        <dbReference type="Proteomes" id="UP000620124"/>
    </source>
</evidence>
<proteinExistence type="predicted"/>
<dbReference type="EMBL" id="JACAZI010000042">
    <property type="protein sequence ID" value="KAF7326560.1"/>
    <property type="molecule type" value="Genomic_DNA"/>
</dbReference>
<reference evidence="1" key="1">
    <citation type="submission" date="2020-05" db="EMBL/GenBank/DDBJ databases">
        <title>Mycena genomes resolve the evolution of fungal bioluminescence.</title>
        <authorList>
            <person name="Tsai I.J."/>
        </authorList>
    </citation>
    <scope>NUCLEOTIDE SEQUENCE</scope>
    <source>
        <strain evidence="1">CCC161011</strain>
    </source>
</reference>
<dbReference type="Proteomes" id="UP000620124">
    <property type="component" value="Unassembled WGS sequence"/>
</dbReference>